<feature type="transmembrane region" description="Helical" evidence="7">
    <location>
        <begin position="975"/>
        <end position="998"/>
    </location>
</feature>
<dbReference type="Proteomes" id="UP000502996">
    <property type="component" value="Chromosome"/>
</dbReference>
<gene>
    <name evidence="9" type="ORF">G5V58_02920</name>
</gene>
<feature type="transmembrane region" description="Helical" evidence="7">
    <location>
        <begin position="874"/>
        <end position="898"/>
    </location>
</feature>
<evidence type="ECO:0000313" key="9">
    <source>
        <dbReference type="EMBL" id="QIG41872.1"/>
    </source>
</evidence>
<dbReference type="InterPro" id="IPR050250">
    <property type="entry name" value="Macrolide_Exporter_MacB"/>
</dbReference>
<dbReference type="PANTHER" id="PTHR30572:SF4">
    <property type="entry name" value="ABC TRANSPORTER PERMEASE YTRF"/>
    <property type="match status" value="1"/>
</dbReference>
<evidence type="ECO:0000256" key="6">
    <source>
        <dbReference type="ARBA" id="ARBA00038076"/>
    </source>
</evidence>
<feature type="transmembrane region" description="Helical" evidence="7">
    <location>
        <begin position="929"/>
        <end position="955"/>
    </location>
</feature>
<dbReference type="GO" id="GO:0005886">
    <property type="term" value="C:plasma membrane"/>
    <property type="evidence" value="ECO:0007669"/>
    <property type="project" value="UniProtKB-SubCell"/>
</dbReference>
<dbReference type="GO" id="GO:0022857">
    <property type="term" value="F:transmembrane transporter activity"/>
    <property type="evidence" value="ECO:0007669"/>
    <property type="project" value="TreeGrafter"/>
</dbReference>
<evidence type="ECO:0000256" key="1">
    <source>
        <dbReference type="ARBA" id="ARBA00004651"/>
    </source>
</evidence>
<feature type="transmembrane region" description="Helical" evidence="7">
    <location>
        <begin position="334"/>
        <end position="360"/>
    </location>
</feature>
<keyword evidence="2" id="KW-1003">Cell membrane</keyword>
<dbReference type="AlphaFoldDB" id="A0A6G6W9H5"/>
<dbReference type="InterPro" id="IPR003838">
    <property type="entry name" value="ABC3_permease_C"/>
</dbReference>
<dbReference type="EMBL" id="CP049257">
    <property type="protein sequence ID" value="QIG41872.1"/>
    <property type="molecule type" value="Genomic_DNA"/>
</dbReference>
<feature type="transmembrane region" description="Helical" evidence="7">
    <location>
        <begin position="425"/>
        <end position="445"/>
    </location>
</feature>
<name>A0A6G6W9H5_9ACTN</name>
<protein>
    <recommendedName>
        <fullName evidence="8">ABC3 transporter permease C-terminal domain-containing protein</fullName>
    </recommendedName>
</protein>
<feature type="transmembrane region" description="Helical" evidence="7">
    <location>
        <begin position="291"/>
        <end position="313"/>
    </location>
</feature>
<keyword evidence="3 7" id="KW-0812">Transmembrane</keyword>
<keyword evidence="5 7" id="KW-0472">Membrane</keyword>
<evidence type="ECO:0000256" key="2">
    <source>
        <dbReference type="ARBA" id="ARBA00022475"/>
    </source>
</evidence>
<evidence type="ECO:0000259" key="8">
    <source>
        <dbReference type="Pfam" id="PF02687"/>
    </source>
</evidence>
<dbReference type="RefSeq" id="WP_165228612.1">
    <property type="nucleotide sequence ID" value="NZ_CP049257.1"/>
</dbReference>
<keyword evidence="4 7" id="KW-1133">Transmembrane helix</keyword>
<reference evidence="9 10" key="1">
    <citation type="submission" date="2020-02" db="EMBL/GenBank/DDBJ databases">
        <title>Full genome sequence of Nocardioides sp. R-3366.</title>
        <authorList>
            <person name="Im W.-T."/>
        </authorList>
    </citation>
    <scope>NUCLEOTIDE SEQUENCE [LARGE SCALE GENOMIC DNA]</scope>
    <source>
        <strain evidence="9 10">R-3366</strain>
    </source>
</reference>
<comment type="similarity">
    <text evidence="6">Belongs to the ABC-4 integral membrane protein family.</text>
</comment>
<evidence type="ECO:0000256" key="5">
    <source>
        <dbReference type="ARBA" id="ARBA00023136"/>
    </source>
</evidence>
<dbReference type="KEGG" id="nano:G5V58_02920"/>
<dbReference type="Pfam" id="PF02687">
    <property type="entry name" value="FtsX"/>
    <property type="match status" value="2"/>
</dbReference>
<comment type="subcellular location">
    <subcellularLocation>
        <location evidence="1">Cell membrane</location>
        <topology evidence="1">Multi-pass membrane protein</topology>
    </subcellularLocation>
</comment>
<evidence type="ECO:0000256" key="3">
    <source>
        <dbReference type="ARBA" id="ARBA00022692"/>
    </source>
</evidence>
<feature type="domain" description="ABC3 transporter permease C-terminal" evidence="8">
    <location>
        <begin position="294"/>
        <end position="407"/>
    </location>
</feature>
<dbReference type="PROSITE" id="PS51257">
    <property type="entry name" value="PROKAR_LIPOPROTEIN"/>
    <property type="match status" value="1"/>
</dbReference>
<organism evidence="9 10">
    <name type="scientific">Nocardioides anomalus</name>
    <dbReference type="NCBI Taxonomy" id="2712223"/>
    <lineage>
        <taxon>Bacteria</taxon>
        <taxon>Bacillati</taxon>
        <taxon>Actinomycetota</taxon>
        <taxon>Actinomycetes</taxon>
        <taxon>Propionibacteriales</taxon>
        <taxon>Nocardioidaceae</taxon>
        <taxon>Nocardioides</taxon>
    </lineage>
</organism>
<evidence type="ECO:0000256" key="4">
    <source>
        <dbReference type="ARBA" id="ARBA00022989"/>
    </source>
</evidence>
<feature type="domain" description="ABC3 transporter permease C-terminal" evidence="8">
    <location>
        <begin position="883"/>
        <end position="998"/>
    </location>
</feature>
<feature type="transmembrane region" description="Helical" evidence="7">
    <location>
        <begin position="451"/>
        <end position="472"/>
    </location>
</feature>
<sequence>MPTTRRTGSRRVRHRLRQALALVALAALLTTSACLGPLYQRAAEQALATSVLTHAPPADRALRLTSSERSAADLERLLPARTARSFASPIVARGVPVDVDLPGSDDSVLTRLYAVDEACARLEVVSGRCPAAPGEVLVSTADIELNGWTVGGRASFAEAVDADEAQPVTGELTVVGTYRVRDAEWLGAPSTGRAGTEIPDIGPATDDWVTAPETITGDPAPAWDAVATSVVWALDVDTVDHDSLLRVGAAVDRIRVDALDSSGSVDVLPVTDLPGMAERVAAGSDQGRTTIVVLASQLLVLVAVVLWMVLAAATGDRRAELALVRLRGRGRRGAAAYLLSELAPLALAGVALGALAAPFGTGLVARVVFPVPVDHELTDGFLLAVAGAALAVLGVVLVAARRAAREPVESLLRAVPPSHGGRRGGAVELAVTVFCLSAVVALVTGNLEGPLATLAPTLLAVAVGLLLGRAVVPATRWAARRLLRHGRAVVGAGLLSSVRRPAARSVLVMVVVATALVTFCLDALVTGQHNRQGAAEQLNGARYSLRLAPETDLDDLLEAVRAADPEREHLTPVVTTTNNGSATPPTVAVDPVALPRVAFFPGSAPDPAQWAGIAAPDVEPLDLTGATLSGTVTSQSVRLRGPAHERVDELRIALRYVGPDHRSLVEPLSVIATGDGSASFAVSLPCADGCTLTGLQVTAPVGGRTEGTVVLHGLTVDGLPFALGTPDDWPRVSDIGGTLTAAAAADGGLAVTISAETASPPVLTHAWVPQPVHALVSGDETGEFLAPGPNGQIALTATGRVAQVPGSPPGTRVVDLESIQRRPEARGGTDLVEVWSDDADALRRVRTALRDRGVAAADVTTVGQVRAELDASPAAWSLALSVLVGLLAVLVATLVLLVTTATTWRARAGDLAALRMAGLRPRLLRRVELFGQLPVVVVGAVAGTACGLGAGVLALPGVRQFTDPPAVDTTDFSTPWSAVLTGASVALLVLVAVASAAARWVARRAVLELVEESV</sequence>
<proteinExistence type="inferred from homology"/>
<accession>A0A6G6W9H5</accession>
<evidence type="ECO:0000256" key="7">
    <source>
        <dbReference type="SAM" id="Phobius"/>
    </source>
</evidence>
<dbReference type="PANTHER" id="PTHR30572">
    <property type="entry name" value="MEMBRANE COMPONENT OF TRANSPORTER-RELATED"/>
    <property type="match status" value="1"/>
</dbReference>
<keyword evidence="10" id="KW-1185">Reference proteome</keyword>
<feature type="transmembrane region" description="Helical" evidence="7">
    <location>
        <begin position="506"/>
        <end position="525"/>
    </location>
</feature>
<feature type="transmembrane region" description="Helical" evidence="7">
    <location>
        <begin position="380"/>
        <end position="404"/>
    </location>
</feature>
<evidence type="ECO:0000313" key="10">
    <source>
        <dbReference type="Proteomes" id="UP000502996"/>
    </source>
</evidence>